<reference evidence="1 2" key="1">
    <citation type="journal article" date="2006" name="Science">
        <title>A small microbial genome: the end of a long symbiotic relationship?</title>
        <authorList>
            <person name="Perez-Brocal V."/>
            <person name="Gil R."/>
            <person name="Ramos S."/>
            <person name="Lamelas A."/>
            <person name="Postigo M."/>
            <person name="Michelena J.M."/>
            <person name="Silva F.J."/>
            <person name="Moya A."/>
            <person name="Latorre A."/>
        </authorList>
    </citation>
    <scope>NUCLEOTIDE SEQUENCE [LARGE SCALE GENOMIC DNA]</scope>
    <source>
        <strain evidence="2">Cc</strain>
    </source>
</reference>
<dbReference type="RefSeq" id="WP_011672625.1">
    <property type="nucleotide sequence ID" value="NC_008513.1"/>
</dbReference>
<dbReference type="eggNOG" id="COG5007">
    <property type="taxonomic scope" value="Bacteria"/>
</dbReference>
<dbReference type="KEGG" id="bcc:BCc_238"/>
<dbReference type="HOGENOM" id="CLU_109462_4_1_6"/>
<dbReference type="Gene3D" id="3.30.300.90">
    <property type="entry name" value="BolA-like"/>
    <property type="match status" value="1"/>
</dbReference>
<dbReference type="AlphaFoldDB" id="Q057J3"/>
<dbReference type="SUPFAM" id="SSF82657">
    <property type="entry name" value="BolA-like"/>
    <property type="match status" value="1"/>
</dbReference>
<sequence>MNFIQLSKLIKKKLNLKKVLISNYNNNILITAIGNFFLNMSSFEKQKHIYKVLIPYFLNKTIHAVTINTYTISEWNNKQNSKNN</sequence>
<dbReference type="InterPro" id="IPR036065">
    <property type="entry name" value="BolA-like_sf"/>
</dbReference>
<organism evidence="1 2">
    <name type="scientific">Buchnera aphidicola subsp. Cinara cedri (strain Cc)</name>
    <dbReference type="NCBI Taxonomy" id="372461"/>
    <lineage>
        <taxon>Bacteria</taxon>
        <taxon>Pseudomonadati</taxon>
        <taxon>Pseudomonadota</taxon>
        <taxon>Gammaproteobacteria</taxon>
        <taxon>Enterobacterales</taxon>
        <taxon>Erwiniaceae</taxon>
        <taxon>Buchnera</taxon>
    </lineage>
</organism>
<accession>Q057J3</accession>
<proteinExistence type="predicted"/>
<protein>
    <submittedName>
        <fullName evidence="1">Putative transcriptional regulator, bolA family</fullName>
    </submittedName>
</protein>
<dbReference type="OrthoDB" id="9812890at2"/>
<gene>
    <name evidence="1" type="primary">yrbA</name>
    <name evidence="1" type="ordered locus">BCc_238</name>
</gene>
<dbReference type="InterPro" id="IPR002634">
    <property type="entry name" value="BolA"/>
</dbReference>
<dbReference type="PIRSF" id="PIRSF003113">
    <property type="entry name" value="BolA"/>
    <property type="match status" value="1"/>
</dbReference>
<dbReference type="Proteomes" id="UP000000669">
    <property type="component" value="Chromosome"/>
</dbReference>
<dbReference type="STRING" id="372461.BCc_238"/>
<evidence type="ECO:0000313" key="2">
    <source>
        <dbReference type="Proteomes" id="UP000000669"/>
    </source>
</evidence>
<dbReference type="EMBL" id="CP000263">
    <property type="protein sequence ID" value="ABJ90706.1"/>
    <property type="molecule type" value="Genomic_DNA"/>
</dbReference>
<keyword evidence="2" id="KW-1185">Reference proteome</keyword>
<evidence type="ECO:0000313" key="1">
    <source>
        <dbReference type="EMBL" id="ABJ90706.1"/>
    </source>
</evidence>
<name>Q057J3_BUCCC</name>